<name>A0AAV4LU16_BABCB</name>
<reference evidence="2 3" key="1">
    <citation type="submission" date="2021-06" db="EMBL/GenBank/DDBJ databases">
        <title>Genome sequence of Babesia caballi.</title>
        <authorList>
            <person name="Yamagishi J."/>
            <person name="Kidaka T."/>
            <person name="Ochi A."/>
        </authorList>
    </citation>
    <scope>NUCLEOTIDE SEQUENCE [LARGE SCALE GENOMIC DNA]</scope>
    <source>
        <strain evidence="2">USDA-D6B2</strain>
    </source>
</reference>
<gene>
    <name evidence="2" type="ORF">BcabD6B2_19960</name>
</gene>
<dbReference type="EMBL" id="BPLF01000002">
    <property type="protein sequence ID" value="GIX62561.1"/>
    <property type="molecule type" value="Genomic_DNA"/>
</dbReference>
<proteinExistence type="predicted"/>
<feature type="transmembrane region" description="Helical" evidence="1">
    <location>
        <begin position="123"/>
        <end position="142"/>
    </location>
</feature>
<evidence type="ECO:0000256" key="1">
    <source>
        <dbReference type="SAM" id="Phobius"/>
    </source>
</evidence>
<dbReference type="RefSeq" id="XP_067714630.1">
    <property type="nucleotide sequence ID" value="XM_067858529.1"/>
</dbReference>
<keyword evidence="1" id="KW-1133">Transmembrane helix</keyword>
<dbReference type="GeneID" id="94194042"/>
<dbReference type="AlphaFoldDB" id="A0AAV4LU16"/>
<accession>A0AAV4LU16</accession>
<dbReference type="Proteomes" id="UP001497744">
    <property type="component" value="Unassembled WGS sequence"/>
</dbReference>
<sequence>MASGDQKKSLTQPPGSLKEAVDWVLCISGYDDSRHYQKGKDTIKVLAMQLKSLLSTVRVENVNVNTLLQGDLLKQSSKNAPIASLAGGVKALIDKDNGMGNSYTYSCKVDDPSSNVDEKSAKMFLGMVPLLFFGLGFLFYMCRQNGGRWSGKKISNSPLKDFLEAVGFPIEQLSGGKPGYDAVSSGLAMLPEFRIYESTPKTFPEYLSEVEKHSKRNLNSNPNYAPLGALYLFTFKYLKTKNLITTSTTDDGIPLTENDITTLLKQLGEAVKNIDTGTLILLSSAYTNLADAIDTAMKAPDPSADSSVAGPVTGTLATAGLLGGGSAVYFNVGGAKTLVNGLLNFR</sequence>
<keyword evidence="1" id="KW-0472">Membrane</keyword>
<evidence type="ECO:0000313" key="2">
    <source>
        <dbReference type="EMBL" id="GIX62561.1"/>
    </source>
</evidence>
<evidence type="ECO:0000313" key="3">
    <source>
        <dbReference type="Proteomes" id="UP001497744"/>
    </source>
</evidence>
<protein>
    <submittedName>
        <fullName evidence="2">Variant erythrocyte surface antigen-1 family protein</fullName>
    </submittedName>
</protein>
<comment type="caution">
    <text evidence="2">The sequence shown here is derived from an EMBL/GenBank/DDBJ whole genome shotgun (WGS) entry which is preliminary data.</text>
</comment>
<keyword evidence="3" id="KW-1185">Reference proteome</keyword>
<organism evidence="2 3">
    <name type="scientific">Babesia caballi</name>
    <dbReference type="NCBI Taxonomy" id="5871"/>
    <lineage>
        <taxon>Eukaryota</taxon>
        <taxon>Sar</taxon>
        <taxon>Alveolata</taxon>
        <taxon>Apicomplexa</taxon>
        <taxon>Aconoidasida</taxon>
        <taxon>Piroplasmida</taxon>
        <taxon>Babesiidae</taxon>
        <taxon>Babesia</taxon>
    </lineage>
</organism>
<keyword evidence="1" id="KW-0812">Transmembrane</keyword>